<name>A0ACC3ZB69_COLTU</name>
<evidence type="ECO:0000313" key="2">
    <source>
        <dbReference type="Proteomes" id="UP000805649"/>
    </source>
</evidence>
<accession>A0ACC3ZB69</accession>
<organism evidence="1 2">
    <name type="scientific">Colletotrichum truncatum</name>
    <name type="common">Anthracnose fungus</name>
    <name type="synonym">Colletotrichum capsici</name>
    <dbReference type="NCBI Taxonomy" id="5467"/>
    <lineage>
        <taxon>Eukaryota</taxon>
        <taxon>Fungi</taxon>
        <taxon>Dikarya</taxon>
        <taxon>Ascomycota</taxon>
        <taxon>Pezizomycotina</taxon>
        <taxon>Sordariomycetes</taxon>
        <taxon>Hypocreomycetidae</taxon>
        <taxon>Glomerellales</taxon>
        <taxon>Glomerellaceae</taxon>
        <taxon>Colletotrichum</taxon>
        <taxon>Colletotrichum truncatum species complex</taxon>
    </lineage>
</organism>
<gene>
    <name evidence="1" type="ORF">CTRU02_204143</name>
</gene>
<comment type="caution">
    <text evidence="1">The sequence shown here is derived from an EMBL/GenBank/DDBJ whole genome shotgun (WGS) entry which is preliminary data.</text>
</comment>
<sequence>MTSTSVEQLLPFAEATRVTKLNSNVYGAKLASAWCIGSVPNGGYVASVILQAASLHLAARGQPDTISAHFEYVNRTEVGPAILVVDEVKLGRTLSTLHITLYQHDLQSSEPWIGSNSRKNVVAYLTNTSISLEKGLTLDSGWAMTPPLKPVNFTLLTLDNDPHWVMMGQKTARSISFARAHHNVEHYVPREGVRRGMADMWLRLKGGQKFTNAALGYVADAYPTIIEGWRPRRDEEQTPFRSDEMFWYPTLTLNLDVKRGLPETGVEWLFIRTMAKVIRNGRLDLEVIVLDQDQNVVALSNHVNMVLSAERNLKERSHAKQKL</sequence>
<keyword evidence="2" id="KW-1185">Reference proteome</keyword>
<reference evidence="1 2" key="1">
    <citation type="journal article" date="2020" name="Phytopathology">
        <title>Genome Sequence Resources of Colletotrichum truncatum, C. plurivorum, C. musicola, and C. sojae: Four Species Pathogenic to Soybean (Glycine max).</title>
        <authorList>
            <person name="Rogerio F."/>
            <person name="Boufleur T.R."/>
            <person name="Ciampi-Guillardi M."/>
            <person name="Sukno S.A."/>
            <person name="Thon M.R."/>
            <person name="Massola Junior N.S."/>
            <person name="Baroncelli R."/>
        </authorList>
    </citation>
    <scope>NUCLEOTIDE SEQUENCE [LARGE SCALE GENOMIC DNA]</scope>
    <source>
        <strain evidence="1 2">CMES1059</strain>
    </source>
</reference>
<dbReference type="Proteomes" id="UP000805649">
    <property type="component" value="Unassembled WGS sequence"/>
</dbReference>
<proteinExistence type="predicted"/>
<evidence type="ECO:0000313" key="1">
    <source>
        <dbReference type="EMBL" id="KAL0941380.1"/>
    </source>
</evidence>
<dbReference type="EMBL" id="VUJX02000002">
    <property type="protein sequence ID" value="KAL0941380.1"/>
    <property type="molecule type" value="Genomic_DNA"/>
</dbReference>
<protein>
    <submittedName>
        <fullName evidence="1">Thioesterase family protein</fullName>
    </submittedName>
</protein>